<dbReference type="InterPro" id="IPR014031">
    <property type="entry name" value="Ketoacyl_synth_C"/>
</dbReference>
<dbReference type="CDD" id="cd00833">
    <property type="entry name" value="PKS"/>
    <property type="match status" value="1"/>
</dbReference>
<dbReference type="GO" id="GO:0006633">
    <property type="term" value="P:fatty acid biosynthetic process"/>
    <property type="evidence" value="ECO:0007669"/>
    <property type="project" value="TreeGrafter"/>
</dbReference>
<dbReference type="PANTHER" id="PTHR43775:SF29">
    <property type="entry name" value="ASPERFURANONE POLYKETIDE SYNTHASE AFOG-RELATED"/>
    <property type="match status" value="1"/>
</dbReference>
<dbReference type="Pfam" id="PF00550">
    <property type="entry name" value="PP-binding"/>
    <property type="match status" value="1"/>
</dbReference>
<evidence type="ECO:0000259" key="6">
    <source>
        <dbReference type="PROSITE" id="PS50075"/>
    </source>
</evidence>
<evidence type="ECO:0000259" key="7">
    <source>
        <dbReference type="PROSITE" id="PS52004"/>
    </source>
</evidence>
<dbReference type="InterPro" id="IPR020843">
    <property type="entry name" value="ER"/>
</dbReference>
<proteinExistence type="predicted"/>
<dbReference type="SUPFAM" id="SSF51735">
    <property type="entry name" value="NAD(P)-binding Rossmann-fold domains"/>
    <property type="match status" value="2"/>
</dbReference>
<evidence type="ECO:0000256" key="1">
    <source>
        <dbReference type="ARBA" id="ARBA00022450"/>
    </source>
</evidence>
<dbReference type="InterPro" id="IPR049552">
    <property type="entry name" value="PKS_DH_N"/>
</dbReference>
<dbReference type="SMART" id="SM00827">
    <property type="entry name" value="PKS_AT"/>
    <property type="match status" value="1"/>
</dbReference>
<dbReference type="InterPro" id="IPR016036">
    <property type="entry name" value="Malonyl_transacylase_ACP-bd"/>
</dbReference>
<dbReference type="InterPro" id="IPR001227">
    <property type="entry name" value="Ac_transferase_dom_sf"/>
</dbReference>
<gene>
    <name evidence="9" type="ORF">PDE_04441</name>
</gene>
<feature type="domain" description="Carrier" evidence="6">
    <location>
        <begin position="2277"/>
        <end position="2355"/>
    </location>
</feature>
<dbReference type="InterPro" id="IPR016035">
    <property type="entry name" value="Acyl_Trfase/lysoPLipase"/>
</dbReference>
<feature type="active site" description="Proton donor; for dehydratase activity" evidence="5">
    <location>
        <position position="1159"/>
    </location>
</feature>
<evidence type="ECO:0000313" key="10">
    <source>
        <dbReference type="Proteomes" id="UP000019376"/>
    </source>
</evidence>
<evidence type="ECO:0000256" key="2">
    <source>
        <dbReference type="ARBA" id="ARBA00022553"/>
    </source>
</evidence>
<dbReference type="GO" id="GO:0004312">
    <property type="term" value="F:fatty acid synthase activity"/>
    <property type="evidence" value="ECO:0007669"/>
    <property type="project" value="TreeGrafter"/>
</dbReference>
<evidence type="ECO:0000256" key="3">
    <source>
        <dbReference type="ARBA" id="ARBA00022679"/>
    </source>
</evidence>
<accession>S7ZLC9</accession>
<feature type="region of interest" description="N-terminal hotdog fold" evidence="5">
    <location>
        <begin position="938"/>
        <end position="1068"/>
    </location>
</feature>
<dbReference type="eggNOG" id="KOG1202">
    <property type="taxonomic scope" value="Eukaryota"/>
</dbReference>
<dbReference type="Proteomes" id="UP000019376">
    <property type="component" value="Unassembled WGS sequence"/>
</dbReference>
<dbReference type="InterPro" id="IPR050091">
    <property type="entry name" value="PKS_NRPS_Biosynth_Enz"/>
</dbReference>
<dbReference type="Pfam" id="PF08659">
    <property type="entry name" value="KR"/>
    <property type="match status" value="1"/>
</dbReference>
<name>S7ZLC9_PENO1</name>
<dbReference type="InterPro" id="IPR014030">
    <property type="entry name" value="Ketoacyl_synth_N"/>
</dbReference>
<evidence type="ECO:0000313" key="9">
    <source>
        <dbReference type="EMBL" id="EPS29491.1"/>
    </source>
</evidence>
<dbReference type="InterPro" id="IPR049900">
    <property type="entry name" value="PKS_mFAS_DH"/>
</dbReference>
<dbReference type="InterPro" id="IPR032821">
    <property type="entry name" value="PKS_assoc"/>
</dbReference>
<dbReference type="Gene3D" id="3.10.129.110">
    <property type="entry name" value="Polyketide synthase dehydratase"/>
    <property type="match status" value="1"/>
</dbReference>
<keyword evidence="3" id="KW-0808">Transferase</keyword>
<evidence type="ECO:0000256" key="4">
    <source>
        <dbReference type="ARBA" id="ARBA00023268"/>
    </source>
</evidence>
<dbReference type="InterPro" id="IPR036291">
    <property type="entry name" value="NAD(P)-bd_dom_sf"/>
</dbReference>
<dbReference type="InterPro" id="IPR013968">
    <property type="entry name" value="PKS_KR"/>
</dbReference>
<feature type="domain" description="Ketosynthase family 3 (KS3)" evidence="7">
    <location>
        <begin position="12"/>
        <end position="441"/>
    </location>
</feature>
<feature type="region of interest" description="C-terminal hotdog fold" evidence="5">
    <location>
        <begin position="1091"/>
        <end position="1246"/>
    </location>
</feature>
<dbReference type="Gene3D" id="3.40.366.10">
    <property type="entry name" value="Malonyl-Coenzyme A Acyl Carrier Protein, domain 2"/>
    <property type="match status" value="1"/>
</dbReference>
<dbReference type="Gene3D" id="3.40.47.10">
    <property type="match status" value="1"/>
</dbReference>
<dbReference type="GO" id="GO:0030639">
    <property type="term" value="P:polyketide biosynthetic process"/>
    <property type="evidence" value="ECO:0007669"/>
    <property type="project" value="UniProtKB-ARBA"/>
</dbReference>
<dbReference type="SUPFAM" id="SSF55048">
    <property type="entry name" value="Probable ACP-binding domain of malonyl-CoA ACP transacylase"/>
    <property type="match status" value="1"/>
</dbReference>
<dbReference type="PROSITE" id="PS50075">
    <property type="entry name" value="CARRIER"/>
    <property type="match status" value="1"/>
</dbReference>
<dbReference type="EMBL" id="KB644411">
    <property type="protein sequence ID" value="EPS29491.1"/>
    <property type="molecule type" value="Genomic_DNA"/>
</dbReference>
<dbReference type="InterPro" id="IPR049551">
    <property type="entry name" value="PKS_DH_C"/>
</dbReference>
<keyword evidence="10" id="KW-1185">Reference proteome</keyword>
<keyword evidence="2" id="KW-0597">Phosphoprotein</keyword>
<dbReference type="InterPro" id="IPR020807">
    <property type="entry name" value="PKS_DH"/>
</dbReference>
<dbReference type="Pfam" id="PF02801">
    <property type="entry name" value="Ketoacyl-synt_C"/>
    <property type="match status" value="1"/>
</dbReference>
<evidence type="ECO:0000256" key="5">
    <source>
        <dbReference type="PROSITE-ProRule" id="PRU01363"/>
    </source>
</evidence>
<dbReference type="PhylomeDB" id="S7ZLC9"/>
<dbReference type="InterPro" id="IPR014043">
    <property type="entry name" value="Acyl_transferase_dom"/>
</dbReference>
<dbReference type="InterPro" id="IPR042104">
    <property type="entry name" value="PKS_dehydratase_sf"/>
</dbReference>
<protein>
    <submittedName>
        <fullName evidence="9">Uncharacterized protein</fullName>
    </submittedName>
</protein>
<dbReference type="PROSITE" id="PS52004">
    <property type="entry name" value="KS3_2"/>
    <property type="match status" value="1"/>
</dbReference>
<dbReference type="SUPFAM" id="SSF52151">
    <property type="entry name" value="FabD/lysophospholipase-like"/>
    <property type="match status" value="1"/>
</dbReference>
<dbReference type="Pfam" id="PF21089">
    <property type="entry name" value="PKS_DH_N"/>
    <property type="match status" value="1"/>
</dbReference>
<keyword evidence="4" id="KW-0511">Multifunctional enzyme</keyword>
<dbReference type="Gene3D" id="3.90.180.10">
    <property type="entry name" value="Medium-chain alcohol dehydrogenases, catalytic domain"/>
    <property type="match status" value="1"/>
</dbReference>
<dbReference type="InterPro" id="IPR009081">
    <property type="entry name" value="PP-bd_ACP"/>
</dbReference>
<dbReference type="STRING" id="933388.S7ZLC9"/>
<feature type="active site" description="Proton acceptor; for dehydratase activity" evidence="5">
    <location>
        <position position="970"/>
    </location>
</feature>
<dbReference type="InterPro" id="IPR016039">
    <property type="entry name" value="Thiolase-like"/>
</dbReference>
<dbReference type="InterPro" id="IPR036736">
    <property type="entry name" value="ACP-like_sf"/>
</dbReference>
<dbReference type="Pfam" id="PF14765">
    <property type="entry name" value="PS-DH"/>
    <property type="match status" value="1"/>
</dbReference>
<dbReference type="InterPro" id="IPR011032">
    <property type="entry name" value="GroES-like_sf"/>
</dbReference>
<dbReference type="OrthoDB" id="329835at2759"/>
<dbReference type="HOGENOM" id="CLU_000022_31_0_1"/>
<dbReference type="InterPro" id="IPR020841">
    <property type="entry name" value="PKS_Beta-ketoAc_synthase_dom"/>
</dbReference>
<dbReference type="Gene3D" id="3.40.50.720">
    <property type="entry name" value="NAD(P)-binding Rossmann-like Domain"/>
    <property type="match status" value="1"/>
</dbReference>
<dbReference type="SUPFAM" id="SSF53901">
    <property type="entry name" value="Thiolase-like"/>
    <property type="match status" value="1"/>
</dbReference>
<dbReference type="Pfam" id="PF00109">
    <property type="entry name" value="ketoacyl-synt"/>
    <property type="match status" value="1"/>
</dbReference>
<dbReference type="InterPro" id="IPR020806">
    <property type="entry name" value="PKS_PP-bd"/>
</dbReference>
<reference evidence="9 10" key="1">
    <citation type="journal article" date="2013" name="PLoS ONE">
        <title>Genomic and secretomic analyses reveal unique features of the lignocellulolytic enzyme system of Penicillium decumbens.</title>
        <authorList>
            <person name="Liu G."/>
            <person name="Zhang L."/>
            <person name="Wei X."/>
            <person name="Zou G."/>
            <person name="Qin Y."/>
            <person name="Ma L."/>
            <person name="Li J."/>
            <person name="Zheng H."/>
            <person name="Wang S."/>
            <person name="Wang C."/>
            <person name="Xun L."/>
            <person name="Zhao G.-P."/>
            <person name="Zhou Z."/>
            <person name="Qu Y."/>
        </authorList>
    </citation>
    <scope>NUCLEOTIDE SEQUENCE [LARGE SCALE GENOMIC DNA]</scope>
    <source>
        <strain evidence="10">114-2 / CGMCC 5302</strain>
    </source>
</reference>
<dbReference type="GO" id="GO:1901336">
    <property type="term" value="P:lactone biosynthetic process"/>
    <property type="evidence" value="ECO:0007669"/>
    <property type="project" value="UniProtKB-ARBA"/>
</dbReference>
<dbReference type="SMART" id="SM00826">
    <property type="entry name" value="PKS_DH"/>
    <property type="match status" value="1"/>
</dbReference>
<dbReference type="GO" id="GO:0031177">
    <property type="term" value="F:phosphopantetheine binding"/>
    <property type="evidence" value="ECO:0007669"/>
    <property type="project" value="InterPro"/>
</dbReference>
<dbReference type="SMART" id="SM00823">
    <property type="entry name" value="PKS_PP"/>
    <property type="match status" value="1"/>
</dbReference>
<keyword evidence="1" id="KW-0596">Phosphopantetheine</keyword>
<dbReference type="Pfam" id="PF16197">
    <property type="entry name" value="KAsynt_C_assoc"/>
    <property type="match status" value="1"/>
</dbReference>
<sequence>MSSKQQDMPTLGEPIAVIGMSCRFSGEASSIEGFWEMLRHGRTGHGPVPSSRYQASAWHHPNHDRKGAINHDSGFFIEEDPSYFDAPFFSITAKEAAGMDPVQRLLLEVAYEAFENVLKGGVPMEDLAGSRTAVFSGCMTNDYELLSTSDMHDMPHNSATGNGRTMLANRVSWFFDLRGPSVMLDTACSSSLTAAHLACQAIRAGECEMALITGASLILHPNFTQRLSYMHMLSPDGISHSFDAKANGYGRGEGLGAVLLKPLSAAIANGDSIRAVIGATRINQDGRTPGITMPSRTSQAELIRDVYGPGKPSMRETAYFEAHGTGTEVGDPTELAAIGDTFGAARADGDEPVYVGSVKSNIGHTEGAAGVASLIKAVLCLEKGMLVPNAGFTKLNPRIHLDKWGLRLSDACIEWPSHLPRRVSINSFGFGGSNAHLVLESASMHLPSFVTEKAKDKPKSQVVVFSTQDMPGLERLATKWTAFLQQKLHTGQDISLRDISHSMASRRSKLPFRSFAVADSLEQLCDQLKEGLPTFPRASRTMRVNLAFIFTGQGAQWAQMGIQLLDVPVFLDSITRSRQILSSLGCPWDLLEEMRADTASSNMGLPDRSQSICCALQVALVDLLASWGVHPKATVGHSSGEIAAAYATGFITHETALRIAYFRGLFSLRISQGERRGAMMAAGISPADAQKYLETLAGEEVVVACVNSPTSVTLSGDAEEIDKLEERLKADGYFARKLQVKTAYHSPHMRDLAEEYRNALEGIRPINNESSAVTMFSSVTKDQVHASDMTADYWVRNMVSTVEFSAAVSKLTEMKEVGKTRRRPVALKWNAFLEIGPHEALKGPFHQTLQPIDATLTELPYQALIRRRTDALQTTLGVTGMLWSIGASIDIDAVNCSLNPAKPRLVENLPSYAWNHSNSFWHEPLASSRLRQREQPRHDLLGVPFDYQNDMEPRWRNFLRVSEIPWLSDHVVAGSIVFPAAGMVSMVAEAARQLSDPKKSLEGIEFNDLSFMQGMVIPDDDSGLETVLHVAPHRGDAGWFDFGLFSLPKGGSWIRHATGSFVMHYDETGVPLDEKNWDHFTKRVQMTQAAATSTDIEAVYNWLSETGGVTLGPTFRSIANASFCEGDRRLWMKGVVQDTQREMPYQKESSCFMHPTALDALFQAAVLSCSDALTNQQANIPIAVDRLYLSTDWHLTIGDYFAIHTETHWLDGRSRSDSIASDLSWSQPRVLLKGIQLGRVPMSKKQNDQGSVVSDMNRFSSLVWKEHLESPVGQAPAVQTHYNGLEDWMQRFCYTHGDARALVVTESSSESQILSIIRSHSPDVGNRPRLQQLNVVCVGAEENGSINSEDDTQSLSQLQVAHISSVTELDQAVVGDNLFDLVLVDQLSFKEGVDTGVLLESLTSITEPDSWLVIHAHADEPNPLDSVGRSLDWKAAGSIRGGDYALAHRKLEPAWTDSTVFLLTASRSLAVTSFQATLERKITTLGLNSCLVGLEDTSTLAGKTVISLVEFDSPWVSNWTASEMSQFQDLLRANYVLWASPSPTEVTDASCAAGFGATTGLLRTLRNEQPNITLVQVQFNPLDASNEEQLVQGILHVLQLTFIPHRRRNPDLEYRLEKNRLLVPRILASESVDEGMKILSHGPRPTLSPLGDDTRSLQLYVDPEGVQPSYWMECSNLPVEVPDNQVEVQLQLQTVSIFGNAAKHAPEASISVVEAVGVVRKLGRAVGTHLAVGDVVLLLAPGAGTVSGMTTRVRVQPDAIARPPSHLSPIQAVAIPLAYTFAFASLLDAARLESGSSVLIIGAPGHTLNALLNCAQDIQGVKVFVATVDQDAADKITLQYPELASGIFTVNGGLDANVSHITSGKGVTAVVSCLGGSTGRVAARCLSIGGVYVDLSANIALPSLPTTLSSRGCTFVSLNLNAILESNPEKVYTYFRRGVALLREHHRVHSERVFPAADWADADEYARKTGARSIIHLTESPNVLIVPPVSEPVPLSSDQTFVLAGGLGTLGLALARVLADIGAHHVVILSRSAVVKGVHKEVIDRIVGDGCLVDIVRCDISQEEDVANFISQARTNGWDIKALIQCATNLKDAMFDKMSFEDWRDSTDPKIRGTLNLHRAFADKNLDFFLTLSSVASVIGNVGQANYSAGNSFMDDLMAWRQANGLPGCSINIGLVPDGGSLGEGVESAEERSRRYSHLEGTEIYIRELQSLVKLITQGQGPIPAQIVAGLHDDLSREGAAWRYDRKFDHRIRLLQSEVKEASNPTSLRLKSVTSPDEAMEIVKGTMQEYLAAAMATTADTIDLELPLSALGVDSLKVTELQNWVLREMGAQLTSFEFMGSHSLKSLSERIATQSAFVSVC</sequence>
<feature type="domain" description="PKS/mFAS DH" evidence="8">
    <location>
        <begin position="938"/>
        <end position="1246"/>
    </location>
</feature>
<dbReference type="Gene3D" id="1.10.1200.10">
    <property type="entry name" value="ACP-like"/>
    <property type="match status" value="1"/>
</dbReference>
<dbReference type="PROSITE" id="PS52019">
    <property type="entry name" value="PKS_MFAS_DH"/>
    <property type="match status" value="1"/>
</dbReference>
<dbReference type="SMART" id="SM00822">
    <property type="entry name" value="PKS_KR"/>
    <property type="match status" value="1"/>
</dbReference>
<dbReference type="SUPFAM" id="SSF47336">
    <property type="entry name" value="ACP-like"/>
    <property type="match status" value="1"/>
</dbReference>
<dbReference type="SMART" id="SM00825">
    <property type="entry name" value="PKS_KS"/>
    <property type="match status" value="1"/>
</dbReference>
<dbReference type="GO" id="GO:0016491">
    <property type="term" value="F:oxidoreductase activity"/>
    <property type="evidence" value="ECO:0007669"/>
    <property type="project" value="InterPro"/>
</dbReference>
<dbReference type="Pfam" id="PF00698">
    <property type="entry name" value="Acyl_transf_1"/>
    <property type="match status" value="1"/>
</dbReference>
<dbReference type="PANTHER" id="PTHR43775">
    <property type="entry name" value="FATTY ACID SYNTHASE"/>
    <property type="match status" value="1"/>
</dbReference>
<dbReference type="SUPFAM" id="SSF50129">
    <property type="entry name" value="GroES-like"/>
    <property type="match status" value="1"/>
</dbReference>
<evidence type="ECO:0000259" key="8">
    <source>
        <dbReference type="PROSITE" id="PS52019"/>
    </source>
</evidence>
<dbReference type="SMART" id="SM00829">
    <property type="entry name" value="PKS_ER"/>
    <property type="match status" value="1"/>
</dbReference>
<organism evidence="9 10">
    <name type="scientific">Penicillium oxalicum (strain 114-2 / CGMCC 5302)</name>
    <name type="common">Penicillium decumbens</name>
    <dbReference type="NCBI Taxonomy" id="933388"/>
    <lineage>
        <taxon>Eukaryota</taxon>
        <taxon>Fungi</taxon>
        <taxon>Dikarya</taxon>
        <taxon>Ascomycota</taxon>
        <taxon>Pezizomycotina</taxon>
        <taxon>Eurotiomycetes</taxon>
        <taxon>Eurotiomycetidae</taxon>
        <taxon>Eurotiales</taxon>
        <taxon>Aspergillaceae</taxon>
        <taxon>Penicillium</taxon>
    </lineage>
</organism>
<dbReference type="InterPro" id="IPR057326">
    <property type="entry name" value="KR_dom"/>
</dbReference>